<dbReference type="AlphaFoldDB" id="A0A3N4JHR5"/>
<gene>
    <name evidence="1" type="ORF">L873DRAFT_1689734</name>
</gene>
<dbReference type="STRING" id="1336337.A0A3N4JHR5"/>
<keyword evidence="2" id="KW-1185">Reference proteome</keyword>
<dbReference type="OrthoDB" id="2416294at2759"/>
<organism evidence="1 2">
    <name type="scientific">Choiromyces venosus 120613-1</name>
    <dbReference type="NCBI Taxonomy" id="1336337"/>
    <lineage>
        <taxon>Eukaryota</taxon>
        <taxon>Fungi</taxon>
        <taxon>Dikarya</taxon>
        <taxon>Ascomycota</taxon>
        <taxon>Pezizomycotina</taxon>
        <taxon>Pezizomycetes</taxon>
        <taxon>Pezizales</taxon>
        <taxon>Tuberaceae</taxon>
        <taxon>Choiromyces</taxon>
    </lineage>
</organism>
<name>A0A3N4JHR5_9PEZI</name>
<accession>A0A3N4JHR5</accession>
<sequence length="51" mass="6112">CAEEILSREKDFLAQQSMLCEEIEKNGHLILFLPKLHCELNWIKYYWGEAK</sequence>
<protein>
    <submittedName>
        <fullName evidence="1">Uncharacterized protein</fullName>
    </submittedName>
</protein>
<feature type="non-terminal residue" evidence="1">
    <location>
        <position position="1"/>
    </location>
</feature>
<reference evidence="1 2" key="1">
    <citation type="journal article" date="2018" name="Nat. Ecol. Evol.">
        <title>Pezizomycetes genomes reveal the molecular basis of ectomycorrhizal truffle lifestyle.</title>
        <authorList>
            <person name="Murat C."/>
            <person name="Payen T."/>
            <person name="Noel B."/>
            <person name="Kuo A."/>
            <person name="Morin E."/>
            <person name="Chen J."/>
            <person name="Kohler A."/>
            <person name="Krizsan K."/>
            <person name="Balestrini R."/>
            <person name="Da Silva C."/>
            <person name="Montanini B."/>
            <person name="Hainaut M."/>
            <person name="Levati E."/>
            <person name="Barry K.W."/>
            <person name="Belfiori B."/>
            <person name="Cichocki N."/>
            <person name="Clum A."/>
            <person name="Dockter R.B."/>
            <person name="Fauchery L."/>
            <person name="Guy J."/>
            <person name="Iotti M."/>
            <person name="Le Tacon F."/>
            <person name="Lindquist E.A."/>
            <person name="Lipzen A."/>
            <person name="Malagnac F."/>
            <person name="Mello A."/>
            <person name="Molinier V."/>
            <person name="Miyauchi S."/>
            <person name="Poulain J."/>
            <person name="Riccioni C."/>
            <person name="Rubini A."/>
            <person name="Sitrit Y."/>
            <person name="Splivallo R."/>
            <person name="Traeger S."/>
            <person name="Wang M."/>
            <person name="Zifcakova L."/>
            <person name="Wipf D."/>
            <person name="Zambonelli A."/>
            <person name="Paolocci F."/>
            <person name="Nowrousian M."/>
            <person name="Ottonello S."/>
            <person name="Baldrian P."/>
            <person name="Spatafora J.W."/>
            <person name="Henrissat B."/>
            <person name="Nagy L.G."/>
            <person name="Aury J.M."/>
            <person name="Wincker P."/>
            <person name="Grigoriev I.V."/>
            <person name="Bonfante P."/>
            <person name="Martin F.M."/>
        </authorList>
    </citation>
    <scope>NUCLEOTIDE SEQUENCE [LARGE SCALE GENOMIC DNA]</scope>
    <source>
        <strain evidence="1 2">120613-1</strain>
    </source>
</reference>
<evidence type="ECO:0000313" key="1">
    <source>
        <dbReference type="EMBL" id="RPA97806.1"/>
    </source>
</evidence>
<dbReference type="Proteomes" id="UP000276215">
    <property type="component" value="Unassembled WGS sequence"/>
</dbReference>
<evidence type="ECO:0000313" key="2">
    <source>
        <dbReference type="Proteomes" id="UP000276215"/>
    </source>
</evidence>
<proteinExistence type="predicted"/>
<dbReference type="EMBL" id="ML120401">
    <property type="protein sequence ID" value="RPA97806.1"/>
    <property type="molecule type" value="Genomic_DNA"/>
</dbReference>